<accession>A0A2P5DLE4</accession>
<dbReference type="Proteomes" id="UP000237105">
    <property type="component" value="Unassembled WGS sequence"/>
</dbReference>
<proteinExistence type="predicted"/>
<organism evidence="2 3">
    <name type="scientific">Parasponia andersonii</name>
    <name type="common">Sponia andersonii</name>
    <dbReference type="NCBI Taxonomy" id="3476"/>
    <lineage>
        <taxon>Eukaryota</taxon>
        <taxon>Viridiplantae</taxon>
        <taxon>Streptophyta</taxon>
        <taxon>Embryophyta</taxon>
        <taxon>Tracheophyta</taxon>
        <taxon>Spermatophyta</taxon>
        <taxon>Magnoliopsida</taxon>
        <taxon>eudicotyledons</taxon>
        <taxon>Gunneridae</taxon>
        <taxon>Pentapetalae</taxon>
        <taxon>rosids</taxon>
        <taxon>fabids</taxon>
        <taxon>Rosales</taxon>
        <taxon>Cannabaceae</taxon>
        <taxon>Parasponia</taxon>
    </lineage>
</organism>
<evidence type="ECO:0000256" key="1">
    <source>
        <dbReference type="SAM" id="MobiDB-lite"/>
    </source>
</evidence>
<sequence length="25" mass="2913">MDRRGRNDIDFGQQRNRALGNGRIP</sequence>
<keyword evidence="3" id="KW-1185">Reference proteome</keyword>
<evidence type="ECO:0000313" key="3">
    <source>
        <dbReference type="Proteomes" id="UP000237105"/>
    </source>
</evidence>
<gene>
    <name evidence="2" type="ORF">PanWU01x14_053130</name>
</gene>
<reference evidence="3" key="1">
    <citation type="submission" date="2016-06" db="EMBL/GenBank/DDBJ databases">
        <title>Parallel loss of symbiosis genes in relatives of nitrogen-fixing non-legume Parasponia.</title>
        <authorList>
            <person name="Van Velzen R."/>
            <person name="Holmer R."/>
            <person name="Bu F."/>
            <person name="Rutten L."/>
            <person name="Van Zeijl A."/>
            <person name="Liu W."/>
            <person name="Santuari L."/>
            <person name="Cao Q."/>
            <person name="Sharma T."/>
            <person name="Shen D."/>
            <person name="Roswanjaya Y."/>
            <person name="Wardhani T."/>
            <person name="Kalhor M.S."/>
            <person name="Jansen J."/>
            <person name="Van den Hoogen J."/>
            <person name="Gungor B."/>
            <person name="Hartog M."/>
            <person name="Hontelez J."/>
            <person name="Verver J."/>
            <person name="Yang W.-C."/>
            <person name="Schijlen E."/>
            <person name="Repin R."/>
            <person name="Schilthuizen M."/>
            <person name="Schranz E."/>
            <person name="Heidstra R."/>
            <person name="Miyata K."/>
            <person name="Fedorova E."/>
            <person name="Kohlen W."/>
            <person name="Bisseling T."/>
            <person name="Smit S."/>
            <person name="Geurts R."/>
        </authorList>
    </citation>
    <scope>NUCLEOTIDE SEQUENCE [LARGE SCALE GENOMIC DNA]</scope>
    <source>
        <strain evidence="3">cv. WU1-14</strain>
    </source>
</reference>
<feature type="region of interest" description="Disordered" evidence="1">
    <location>
        <begin position="1"/>
        <end position="25"/>
    </location>
</feature>
<evidence type="ECO:0000313" key="2">
    <source>
        <dbReference type="EMBL" id="PON74103.1"/>
    </source>
</evidence>
<protein>
    <submittedName>
        <fullName evidence="2">Uncharacterized protein</fullName>
    </submittedName>
</protein>
<dbReference type="AlphaFoldDB" id="A0A2P5DLE4"/>
<dbReference type="EMBL" id="JXTB01000030">
    <property type="protein sequence ID" value="PON74103.1"/>
    <property type="molecule type" value="Genomic_DNA"/>
</dbReference>
<name>A0A2P5DLE4_PARAD</name>
<comment type="caution">
    <text evidence="2">The sequence shown here is derived from an EMBL/GenBank/DDBJ whole genome shotgun (WGS) entry which is preliminary data.</text>
</comment>